<evidence type="ECO:0000313" key="2">
    <source>
        <dbReference type="EMBL" id="KAJ4146958.1"/>
    </source>
</evidence>
<dbReference type="RefSeq" id="XP_056049899.1">
    <property type="nucleotide sequence ID" value="XM_056192798.1"/>
</dbReference>
<evidence type="ECO:0000313" key="3">
    <source>
        <dbReference type="Proteomes" id="UP001144673"/>
    </source>
</evidence>
<protein>
    <submittedName>
        <fullName evidence="2">Uncharacterized protein</fullName>
    </submittedName>
</protein>
<dbReference type="KEGG" id="amus:LMH87_001511"/>
<dbReference type="GeneID" id="80888670"/>
<reference evidence="2" key="1">
    <citation type="journal article" date="2023" name="Access Microbiol">
        <title>De-novo genome assembly for Akanthomyces muscarius, a biocontrol agent of insect agricultural pests.</title>
        <authorList>
            <person name="Erdos Z."/>
            <person name="Studholme D.J."/>
            <person name="Raymond B."/>
            <person name="Sharma M."/>
        </authorList>
    </citation>
    <scope>NUCLEOTIDE SEQUENCE</scope>
    <source>
        <strain evidence="2">Ve6</strain>
    </source>
</reference>
<feature type="region of interest" description="Disordered" evidence="1">
    <location>
        <begin position="202"/>
        <end position="230"/>
    </location>
</feature>
<gene>
    <name evidence="2" type="ORF">LMH87_001511</name>
</gene>
<organism evidence="2 3">
    <name type="scientific">Akanthomyces muscarius</name>
    <name type="common">Entomopathogenic fungus</name>
    <name type="synonym">Lecanicillium muscarium</name>
    <dbReference type="NCBI Taxonomy" id="2231603"/>
    <lineage>
        <taxon>Eukaryota</taxon>
        <taxon>Fungi</taxon>
        <taxon>Dikarya</taxon>
        <taxon>Ascomycota</taxon>
        <taxon>Pezizomycotina</taxon>
        <taxon>Sordariomycetes</taxon>
        <taxon>Hypocreomycetidae</taxon>
        <taxon>Hypocreales</taxon>
        <taxon>Cordycipitaceae</taxon>
        <taxon>Akanthomyces</taxon>
    </lineage>
</organism>
<keyword evidence="3" id="KW-1185">Reference proteome</keyword>
<comment type="caution">
    <text evidence="2">The sequence shown here is derived from an EMBL/GenBank/DDBJ whole genome shotgun (WGS) entry which is preliminary data.</text>
</comment>
<dbReference type="AlphaFoldDB" id="A0A9W8Q6L0"/>
<dbReference type="EMBL" id="JAJHUN010000010">
    <property type="protein sequence ID" value="KAJ4146958.1"/>
    <property type="molecule type" value="Genomic_DNA"/>
</dbReference>
<sequence length="230" mass="25946">MQTSQLDTVRTARPSLAGTIESSESASRVLHRLADHTKKAFADFNEIQPPQVLHDQIVAQLNSVLQQCFKRLHEQRPEDAGSIENEIIHYAGERKSLELNGLKYAEDAWKERVATVFQELSDRLVATLPPPFFQQSLQKFNARTLEPCLLYDPEQATEEVPDSASLGTCHEINRHSVSNSGQAGLLHEAEESAYRKREWYDQEEQALEDPSNQNRPFEGAHRATVLARGG</sequence>
<proteinExistence type="predicted"/>
<dbReference type="Proteomes" id="UP001144673">
    <property type="component" value="Chromosome 3"/>
</dbReference>
<name>A0A9W8Q6L0_AKAMU</name>
<evidence type="ECO:0000256" key="1">
    <source>
        <dbReference type="SAM" id="MobiDB-lite"/>
    </source>
</evidence>
<accession>A0A9W8Q6L0</accession>